<keyword evidence="2" id="KW-0663">Pyridoxal phosphate</keyword>
<dbReference type="GO" id="GO:0003677">
    <property type="term" value="F:DNA binding"/>
    <property type="evidence" value="ECO:0007669"/>
    <property type="project" value="UniProtKB-KW"/>
</dbReference>
<dbReference type="CDD" id="cd07377">
    <property type="entry name" value="WHTH_GntR"/>
    <property type="match status" value="1"/>
</dbReference>
<comment type="caution">
    <text evidence="7">The sequence shown here is derived from an EMBL/GenBank/DDBJ whole genome shotgun (WGS) entry which is preliminary data.</text>
</comment>
<gene>
    <name evidence="7" type="ORF">GOQ27_15765</name>
</gene>
<dbReference type="GO" id="GO:0030170">
    <property type="term" value="F:pyridoxal phosphate binding"/>
    <property type="evidence" value="ECO:0007669"/>
    <property type="project" value="InterPro"/>
</dbReference>
<dbReference type="InterPro" id="IPR000524">
    <property type="entry name" value="Tscrpt_reg_HTH_GntR"/>
</dbReference>
<name>A0A942ZA31_9FIRM</name>
<dbReference type="InterPro" id="IPR004839">
    <property type="entry name" value="Aminotransferase_I/II_large"/>
</dbReference>
<evidence type="ECO:0000313" key="7">
    <source>
        <dbReference type="EMBL" id="MBS4539933.1"/>
    </source>
</evidence>
<keyword evidence="3" id="KW-0805">Transcription regulation</keyword>
<dbReference type="PROSITE" id="PS50949">
    <property type="entry name" value="HTH_GNTR"/>
    <property type="match status" value="1"/>
</dbReference>
<dbReference type="RefSeq" id="WP_203367838.1">
    <property type="nucleotide sequence ID" value="NZ_WSFT01000053.1"/>
</dbReference>
<keyword evidence="4" id="KW-0238">DNA-binding</keyword>
<dbReference type="InterPro" id="IPR036390">
    <property type="entry name" value="WH_DNA-bd_sf"/>
</dbReference>
<keyword evidence="7" id="KW-0032">Aminotransferase</keyword>
<dbReference type="InterPro" id="IPR015424">
    <property type="entry name" value="PyrdxlP-dep_Trfase"/>
</dbReference>
<evidence type="ECO:0000256" key="5">
    <source>
        <dbReference type="ARBA" id="ARBA00023163"/>
    </source>
</evidence>
<dbReference type="Gene3D" id="3.40.640.10">
    <property type="entry name" value="Type I PLP-dependent aspartate aminotransferase-like (Major domain)"/>
    <property type="match status" value="1"/>
</dbReference>
<dbReference type="InterPro" id="IPR051446">
    <property type="entry name" value="HTH_trans_reg/aminotransferase"/>
</dbReference>
<dbReference type="Proteomes" id="UP000724672">
    <property type="component" value="Unassembled WGS sequence"/>
</dbReference>
<accession>A0A942ZA31</accession>
<sequence length="479" mass="55650">MDIFSKIILDKDKNKPIYIQLYNEIRNMIDKDILNSNGKLPSIRELSKLLRINSSTVVNAYRLLEEEGYVYKKLGSGTYVNKIYPQKKDQNNDISLDILYDFTNITSNSDLFPVNDFKRLMNKVVDRDGGIAFDYQDSKGYLPLRNAIVCYLEELGIQVPLESIQIISGAQQGIDIISKTIVDYGDTVITESPTYSGALYSFKSRSAKIVEIPVDRDGIDLINLEQKIKILRPKIIYVMPIYQNPTGFSYSEETKISILKLAEKYDAYIIEDDYISDIIFNNQRLKPLKSLDENNRVIYLKSFSKSFMPGIRLGFAILPISLQHKFLLGKQFSDISTSGFIQRVFALYLKEGLWKDHIQKISNIYNDKYNLTKEYIKKYKPVYLRYYRPSGGFNFWFSLPDGYSSQRLESYLKNNKILIYSGSRFYNDIYDIEYFRINIASINKTNLEKGIIRLFELIDQFIKDEKNRIINSSINNIGL</sequence>
<dbReference type="Pfam" id="PF00392">
    <property type="entry name" value="GntR"/>
    <property type="match status" value="1"/>
</dbReference>
<dbReference type="InterPro" id="IPR015422">
    <property type="entry name" value="PyrdxlP-dep_Trfase_small"/>
</dbReference>
<feature type="domain" description="HTH gntR-type" evidence="6">
    <location>
        <begin position="15"/>
        <end position="83"/>
    </location>
</feature>
<dbReference type="Pfam" id="PF00155">
    <property type="entry name" value="Aminotran_1_2"/>
    <property type="match status" value="1"/>
</dbReference>
<reference evidence="7" key="1">
    <citation type="submission" date="2019-12" db="EMBL/GenBank/DDBJ databases">
        <title>Clostridiaceae gen. nov. sp. nov., isolated from sediment in Xinjiang, China.</title>
        <authorList>
            <person name="Zhang R."/>
        </authorList>
    </citation>
    <scope>NUCLEOTIDE SEQUENCE</scope>
    <source>
        <strain evidence="7">D2Q-11</strain>
    </source>
</reference>
<evidence type="ECO:0000313" key="8">
    <source>
        <dbReference type="Proteomes" id="UP000724672"/>
    </source>
</evidence>
<organism evidence="7 8">
    <name type="scientific">Anaeromonas frigoriresistens</name>
    <dbReference type="NCBI Taxonomy" id="2683708"/>
    <lineage>
        <taxon>Bacteria</taxon>
        <taxon>Bacillati</taxon>
        <taxon>Bacillota</taxon>
        <taxon>Tissierellia</taxon>
        <taxon>Tissierellales</taxon>
        <taxon>Thermohalobacteraceae</taxon>
        <taxon>Anaeromonas</taxon>
    </lineage>
</organism>
<keyword evidence="7" id="KW-0808">Transferase</keyword>
<keyword evidence="5" id="KW-0804">Transcription</keyword>
<evidence type="ECO:0000256" key="1">
    <source>
        <dbReference type="ARBA" id="ARBA00005384"/>
    </source>
</evidence>
<evidence type="ECO:0000256" key="3">
    <source>
        <dbReference type="ARBA" id="ARBA00023015"/>
    </source>
</evidence>
<evidence type="ECO:0000256" key="4">
    <source>
        <dbReference type="ARBA" id="ARBA00023125"/>
    </source>
</evidence>
<proteinExistence type="inferred from homology"/>
<dbReference type="SUPFAM" id="SSF46785">
    <property type="entry name" value="Winged helix' DNA-binding domain"/>
    <property type="match status" value="1"/>
</dbReference>
<dbReference type="Gene3D" id="3.90.1150.10">
    <property type="entry name" value="Aspartate Aminotransferase, domain 1"/>
    <property type="match status" value="1"/>
</dbReference>
<dbReference type="PANTHER" id="PTHR46577">
    <property type="entry name" value="HTH-TYPE TRANSCRIPTIONAL REGULATORY PROTEIN GABR"/>
    <property type="match status" value="1"/>
</dbReference>
<protein>
    <submittedName>
        <fullName evidence="7">PLP-dependent aminotransferase family protein</fullName>
    </submittedName>
</protein>
<dbReference type="SMART" id="SM00345">
    <property type="entry name" value="HTH_GNTR"/>
    <property type="match status" value="1"/>
</dbReference>
<dbReference type="PANTHER" id="PTHR46577:SF1">
    <property type="entry name" value="HTH-TYPE TRANSCRIPTIONAL REGULATORY PROTEIN GABR"/>
    <property type="match status" value="1"/>
</dbReference>
<dbReference type="AlphaFoldDB" id="A0A942ZA31"/>
<dbReference type="InterPro" id="IPR015421">
    <property type="entry name" value="PyrdxlP-dep_Trfase_major"/>
</dbReference>
<evidence type="ECO:0000259" key="6">
    <source>
        <dbReference type="PROSITE" id="PS50949"/>
    </source>
</evidence>
<comment type="similarity">
    <text evidence="1">In the C-terminal section; belongs to the class-I pyridoxal-phosphate-dependent aminotransferase family.</text>
</comment>
<dbReference type="InterPro" id="IPR036388">
    <property type="entry name" value="WH-like_DNA-bd_sf"/>
</dbReference>
<keyword evidence="8" id="KW-1185">Reference proteome</keyword>
<dbReference type="Gene3D" id="1.10.10.10">
    <property type="entry name" value="Winged helix-like DNA-binding domain superfamily/Winged helix DNA-binding domain"/>
    <property type="match status" value="1"/>
</dbReference>
<dbReference type="SUPFAM" id="SSF53383">
    <property type="entry name" value="PLP-dependent transferases"/>
    <property type="match status" value="1"/>
</dbReference>
<dbReference type="GO" id="GO:0008483">
    <property type="term" value="F:transaminase activity"/>
    <property type="evidence" value="ECO:0007669"/>
    <property type="project" value="UniProtKB-KW"/>
</dbReference>
<dbReference type="EMBL" id="WSFT01000053">
    <property type="protein sequence ID" value="MBS4539933.1"/>
    <property type="molecule type" value="Genomic_DNA"/>
</dbReference>
<evidence type="ECO:0000256" key="2">
    <source>
        <dbReference type="ARBA" id="ARBA00022898"/>
    </source>
</evidence>
<dbReference type="GO" id="GO:0003700">
    <property type="term" value="F:DNA-binding transcription factor activity"/>
    <property type="evidence" value="ECO:0007669"/>
    <property type="project" value="InterPro"/>
</dbReference>
<dbReference type="CDD" id="cd00609">
    <property type="entry name" value="AAT_like"/>
    <property type="match status" value="1"/>
</dbReference>